<dbReference type="PANTHER" id="PTHR43178:SF5">
    <property type="entry name" value="LIPOAMIDE ACYLTRANSFERASE COMPONENT OF BRANCHED-CHAIN ALPHA-KETO ACID DEHYDROGENASE COMPLEX, MITOCHONDRIAL"/>
    <property type="match status" value="1"/>
</dbReference>
<comment type="cofactor">
    <cofactor evidence="1">
        <name>(R)-lipoate</name>
        <dbReference type="ChEBI" id="CHEBI:83088"/>
    </cofactor>
</comment>
<dbReference type="EMBL" id="CAFBAA010000049">
    <property type="protein sequence ID" value="CAB4845190.1"/>
    <property type="molecule type" value="Genomic_DNA"/>
</dbReference>
<evidence type="ECO:0000256" key="5">
    <source>
        <dbReference type="ARBA" id="ARBA00023315"/>
    </source>
</evidence>
<accession>A0A6J7BIS5</accession>
<feature type="domain" description="Peripheral subunit-binding (PSBD)" evidence="7">
    <location>
        <begin position="150"/>
        <end position="184"/>
    </location>
</feature>
<dbReference type="Gene3D" id="2.40.50.100">
    <property type="match status" value="1"/>
</dbReference>
<reference evidence="8" key="1">
    <citation type="submission" date="2020-05" db="EMBL/GenBank/DDBJ databases">
        <authorList>
            <person name="Chiriac C."/>
            <person name="Salcher M."/>
            <person name="Ghai R."/>
            <person name="Kavagutti S V."/>
        </authorList>
    </citation>
    <scope>NUCLEOTIDE SEQUENCE</scope>
</reference>
<dbReference type="SUPFAM" id="SSF51230">
    <property type="entry name" value="Single hybrid motif"/>
    <property type="match status" value="1"/>
</dbReference>
<dbReference type="InterPro" id="IPR001078">
    <property type="entry name" value="2-oxoacid_DH_actylTfrase"/>
</dbReference>
<dbReference type="InterPro" id="IPR000089">
    <property type="entry name" value="Biotin_lipoyl"/>
</dbReference>
<dbReference type="SUPFAM" id="SSF52777">
    <property type="entry name" value="CoA-dependent acyltransferases"/>
    <property type="match status" value="1"/>
</dbReference>
<evidence type="ECO:0000256" key="2">
    <source>
        <dbReference type="ARBA" id="ARBA00007317"/>
    </source>
</evidence>
<dbReference type="InterPro" id="IPR011053">
    <property type="entry name" value="Single_hybrid_motif"/>
</dbReference>
<evidence type="ECO:0000313" key="8">
    <source>
        <dbReference type="EMBL" id="CAB4845190.1"/>
    </source>
</evidence>
<evidence type="ECO:0000256" key="3">
    <source>
        <dbReference type="ARBA" id="ARBA00022679"/>
    </source>
</evidence>
<dbReference type="FunFam" id="3.30.559.10:FF:000007">
    <property type="entry name" value="Dihydrolipoamide acetyltransferase component of pyruvate dehydrogenase complex"/>
    <property type="match status" value="1"/>
</dbReference>
<dbReference type="InterPro" id="IPR004167">
    <property type="entry name" value="PSBD"/>
</dbReference>
<dbReference type="GO" id="GO:0005737">
    <property type="term" value="C:cytoplasm"/>
    <property type="evidence" value="ECO:0007669"/>
    <property type="project" value="TreeGrafter"/>
</dbReference>
<feature type="domain" description="Lipoyl-binding" evidence="6">
    <location>
        <begin position="3"/>
        <end position="78"/>
    </location>
</feature>
<sequence length="439" mass="47286">MALRDFRLPDVGEGLTEAEILQWYVAVGDVVTINQMICEIETAKAAVELPSPYAGTVTALKVNQGETVDVGTVIITIEDGVAGESAPAAPAEDDRNLEVPTGKPKQAAVLVGYGVKEGQTPARRARKAASGTQEELGESIVVELHDGPVVAKPPVRKLAKDLGVDIRRIRKSGNITRSDVLDAAMALHGMEQPPATTYDPHREDRIPVKGVLKEMAQAMTTSAFTAPHVSVWLQVDVAKTLKAVKKLKDWEEFEGLRVSPLLIVAAAVLQAAKEFPKINSSWDEANHEVIIRRYINLGFAAATPRGLLVPVIHEADGMDIPTLAKELMALVDTAREGRTPPNRMQHGTITITNVGVLGIDGGTPILTPGQGAILAVGQIREIPWTVKGKMKVRPICQLTLSFDHRMIDGELGSRFLARIGALLEDPSELYDQSDAGDDE</sequence>
<dbReference type="Gene3D" id="4.10.320.10">
    <property type="entry name" value="E3-binding domain"/>
    <property type="match status" value="1"/>
</dbReference>
<dbReference type="FunFam" id="2.40.50.100:FF:000036">
    <property type="entry name" value="Dihydrolipoamide acetyltransferase component of pyruvate dehydrogenase complex"/>
    <property type="match status" value="1"/>
</dbReference>
<dbReference type="GO" id="GO:0016407">
    <property type="term" value="F:acetyltransferase activity"/>
    <property type="evidence" value="ECO:0007669"/>
    <property type="project" value="TreeGrafter"/>
</dbReference>
<evidence type="ECO:0000256" key="1">
    <source>
        <dbReference type="ARBA" id="ARBA00001938"/>
    </source>
</evidence>
<dbReference type="SUPFAM" id="SSF47005">
    <property type="entry name" value="Peripheral subunit-binding domain of 2-oxo acid dehydrogenase complex"/>
    <property type="match status" value="1"/>
</dbReference>
<keyword evidence="4" id="KW-0450">Lipoyl</keyword>
<dbReference type="PANTHER" id="PTHR43178">
    <property type="entry name" value="DIHYDROLIPOAMIDE ACETYLTRANSFERASE COMPONENT OF PYRUVATE DEHYDROGENASE COMPLEX"/>
    <property type="match status" value="1"/>
</dbReference>
<dbReference type="GO" id="GO:0031405">
    <property type="term" value="F:lipoic acid binding"/>
    <property type="evidence" value="ECO:0007669"/>
    <property type="project" value="TreeGrafter"/>
</dbReference>
<dbReference type="Pfam" id="PF00198">
    <property type="entry name" value="2-oxoacid_dh"/>
    <property type="match status" value="1"/>
</dbReference>
<evidence type="ECO:0000256" key="4">
    <source>
        <dbReference type="ARBA" id="ARBA00022823"/>
    </source>
</evidence>
<dbReference type="PROSITE" id="PS50968">
    <property type="entry name" value="BIOTINYL_LIPOYL"/>
    <property type="match status" value="1"/>
</dbReference>
<keyword evidence="5" id="KW-0012">Acyltransferase</keyword>
<dbReference type="InterPro" id="IPR050743">
    <property type="entry name" value="2-oxoacid_DH_E2_comp"/>
</dbReference>
<name>A0A6J7BIS5_9ZZZZ</name>
<dbReference type="Pfam" id="PF00364">
    <property type="entry name" value="Biotin_lipoyl"/>
    <property type="match status" value="1"/>
</dbReference>
<organism evidence="8">
    <name type="scientific">freshwater metagenome</name>
    <dbReference type="NCBI Taxonomy" id="449393"/>
    <lineage>
        <taxon>unclassified sequences</taxon>
        <taxon>metagenomes</taxon>
        <taxon>ecological metagenomes</taxon>
    </lineage>
</organism>
<dbReference type="Gene3D" id="3.30.559.10">
    <property type="entry name" value="Chloramphenicol acetyltransferase-like domain"/>
    <property type="match status" value="1"/>
</dbReference>
<dbReference type="PROSITE" id="PS51826">
    <property type="entry name" value="PSBD"/>
    <property type="match status" value="1"/>
</dbReference>
<protein>
    <submittedName>
        <fullName evidence="8">Unannotated protein</fullName>
    </submittedName>
</protein>
<dbReference type="InterPro" id="IPR036625">
    <property type="entry name" value="E3-bd_dom_sf"/>
</dbReference>
<dbReference type="CDD" id="cd06849">
    <property type="entry name" value="lipoyl_domain"/>
    <property type="match status" value="1"/>
</dbReference>
<proteinExistence type="inferred from homology"/>
<dbReference type="InterPro" id="IPR023213">
    <property type="entry name" value="CAT-like_dom_sf"/>
</dbReference>
<keyword evidence="3" id="KW-0808">Transferase</keyword>
<evidence type="ECO:0000259" key="6">
    <source>
        <dbReference type="PROSITE" id="PS50968"/>
    </source>
</evidence>
<dbReference type="Pfam" id="PF02817">
    <property type="entry name" value="E3_binding"/>
    <property type="match status" value="1"/>
</dbReference>
<gene>
    <name evidence="8" type="ORF">UFOPK3266_01459</name>
</gene>
<dbReference type="AlphaFoldDB" id="A0A6J7BIS5"/>
<evidence type="ECO:0000259" key="7">
    <source>
        <dbReference type="PROSITE" id="PS51826"/>
    </source>
</evidence>
<comment type="similarity">
    <text evidence="2">Belongs to the 2-oxoacid dehydrogenase family.</text>
</comment>